<feature type="region of interest" description="Disordered" evidence="1">
    <location>
        <begin position="24"/>
        <end position="60"/>
    </location>
</feature>
<reference evidence="2 3" key="1">
    <citation type="journal article" date="2007" name="Proc. Natl. Acad. Sci. U.S.A.">
        <title>The tiny eukaryote Ostreococcus provides genomic insights into the paradox of plankton speciation.</title>
        <authorList>
            <person name="Palenik B."/>
            <person name="Grimwood J."/>
            <person name="Aerts A."/>
            <person name="Rouze P."/>
            <person name="Salamov A."/>
            <person name="Putnam N."/>
            <person name="Dupont C."/>
            <person name="Jorgensen R."/>
            <person name="Derelle E."/>
            <person name="Rombauts S."/>
            <person name="Zhou K."/>
            <person name="Otillar R."/>
            <person name="Merchant S.S."/>
            <person name="Podell S."/>
            <person name="Gaasterland T."/>
            <person name="Napoli C."/>
            <person name="Gendler K."/>
            <person name="Manuell A."/>
            <person name="Tai V."/>
            <person name="Vallon O."/>
            <person name="Piganeau G."/>
            <person name="Jancek S."/>
            <person name="Heijde M."/>
            <person name="Jabbari K."/>
            <person name="Bowler C."/>
            <person name="Lohr M."/>
            <person name="Robbens S."/>
            <person name="Werner G."/>
            <person name="Dubchak I."/>
            <person name="Pazour G.J."/>
            <person name="Ren Q."/>
            <person name="Paulsen I."/>
            <person name="Delwiche C."/>
            <person name="Schmutz J."/>
            <person name="Rokhsar D."/>
            <person name="Van de Peer Y."/>
            <person name="Moreau H."/>
            <person name="Grigoriev I.V."/>
        </authorList>
    </citation>
    <scope>NUCLEOTIDE SEQUENCE [LARGE SCALE GENOMIC DNA]</scope>
    <source>
        <strain evidence="2 3">CCE9901</strain>
    </source>
</reference>
<dbReference type="GeneID" id="5002622"/>
<dbReference type="EMBL" id="CP000587">
    <property type="protein sequence ID" value="ABO96896.1"/>
    <property type="molecule type" value="Genomic_DNA"/>
</dbReference>
<dbReference type="OrthoDB" id="9371at13792"/>
<dbReference type="Gramene" id="ABO96896">
    <property type="protein sequence ID" value="ABO96896"/>
    <property type="gene ID" value="OSTLU_15997"/>
</dbReference>
<dbReference type="Proteomes" id="UP000001568">
    <property type="component" value="Chromosome 7"/>
</dbReference>
<feature type="compositionally biased region" description="Acidic residues" evidence="1">
    <location>
        <begin position="29"/>
        <end position="41"/>
    </location>
</feature>
<name>A4RZN8_OSTLU</name>
<dbReference type="STRING" id="436017.A4RZN8"/>
<accession>A4RZN8</accession>
<dbReference type="KEGG" id="olu:OSTLU_15997"/>
<dbReference type="RefSeq" id="XP_001418603.1">
    <property type="nucleotide sequence ID" value="XM_001418566.1"/>
</dbReference>
<evidence type="ECO:0000313" key="2">
    <source>
        <dbReference type="EMBL" id="ABO96896.1"/>
    </source>
</evidence>
<sequence>MLRHVPRVDFETCERVAAYAARVERGETLEGEGESESESESEETRENDADEPGTKSWRKRTLETRVRRVLRAKALADAPVGMRRACRPRSARGMLEFMRASEDHVDACVGARAFDDDDDDDDDALPEDEGFVANAVPTLPKYSATAECVSAEALDDMMMRSIAVIIDARSRVGKASIEYSMTSAAAKLLLSVADDFTARISVDVAKALAARELERKRERARATVNASGINVPEIAHRIGLRADVARVAARAIKKFLERPLGPHPRSRSKT</sequence>
<keyword evidence="3" id="KW-1185">Reference proteome</keyword>
<evidence type="ECO:0000313" key="3">
    <source>
        <dbReference type="Proteomes" id="UP000001568"/>
    </source>
</evidence>
<gene>
    <name evidence="2" type="ORF">OSTLU_15997</name>
</gene>
<dbReference type="AlphaFoldDB" id="A4RZN8"/>
<dbReference type="HOGENOM" id="CLU_1032048_0_0_1"/>
<protein>
    <submittedName>
        <fullName evidence="2">Uncharacterized protein</fullName>
    </submittedName>
</protein>
<proteinExistence type="predicted"/>
<evidence type="ECO:0000256" key="1">
    <source>
        <dbReference type="SAM" id="MobiDB-lite"/>
    </source>
</evidence>
<organism evidence="2 3">
    <name type="scientific">Ostreococcus lucimarinus (strain CCE9901)</name>
    <dbReference type="NCBI Taxonomy" id="436017"/>
    <lineage>
        <taxon>Eukaryota</taxon>
        <taxon>Viridiplantae</taxon>
        <taxon>Chlorophyta</taxon>
        <taxon>Mamiellophyceae</taxon>
        <taxon>Mamiellales</taxon>
        <taxon>Bathycoccaceae</taxon>
        <taxon>Ostreococcus</taxon>
    </lineage>
</organism>